<dbReference type="FunFam" id="2.40.110.10:FF:000003">
    <property type="entry name" value="Acyl-coenzyme A oxidase"/>
    <property type="match status" value="1"/>
</dbReference>
<organism evidence="17 18">
    <name type="scientific">Pseudolycoriella hygida</name>
    <dbReference type="NCBI Taxonomy" id="35572"/>
    <lineage>
        <taxon>Eukaryota</taxon>
        <taxon>Metazoa</taxon>
        <taxon>Ecdysozoa</taxon>
        <taxon>Arthropoda</taxon>
        <taxon>Hexapoda</taxon>
        <taxon>Insecta</taxon>
        <taxon>Pterygota</taxon>
        <taxon>Neoptera</taxon>
        <taxon>Endopterygota</taxon>
        <taxon>Diptera</taxon>
        <taxon>Nematocera</taxon>
        <taxon>Sciaroidea</taxon>
        <taxon>Sciaridae</taxon>
        <taxon>Pseudolycoriella</taxon>
    </lineage>
</organism>
<dbReference type="FunFam" id="1.20.140.10:FF:000013">
    <property type="entry name" value="Acyl-coenzyme A oxidase"/>
    <property type="match status" value="1"/>
</dbReference>
<dbReference type="EMBL" id="WJQU01000002">
    <property type="protein sequence ID" value="KAJ6640958.1"/>
    <property type="molecule type" value="Genomic_DNA"/>
</dbReference>
<evidence type="ECO:0000313" key="17">
    <source>
        <dbReference type="EMBL" id="KAJ6640958.1"/>
    </source>
</evidence>
<dbReference type="OrthoDB" id="538336at2759"/>
<feature type="domain" description="Acyl-coenzyme A oxidase N-terminal" evidence="15">
    <location>
        <begin position="23"/>
        <end position="148"/>
    </location>
</feature>
<reference evidence="17" key="1">
    <citation type="submission" date="2022-07" db="EMBL/GenBank/DDBJ databases">
        <authorList>
            <person name="Trinca V."/>
            <person name="Uliana J.V.C."/>
            <person name="Torres T.T."/>
            <person name="Ward R.J."/>
            <person name="Monesi N."/>
        </authorList>
    </citation>
    <scope>NUCLEOTIDE SEQUENCE</scope>
    <source>
        <strain evidence="17">HSMRA1968</strain>
        <tissue evidence="17">Whole embryos</tissue>
    </source>
</reference>
<dbReference type="GO" id="GO:0005777">
    <property type="term" value="C:peroxisome"/>
    <property type="evidence" value="ECO:0007669"/>
    <property type="project" value="UniProtKB-SubCell"/>
</dbReference>
<dbReference type="GO" id="GO:0003997">
    <property type="term" value="F:acyl-CoA oxidase activity"/>
    <property type="evidence" value="ECO:0007669"/>
    <property type="project" value="InterPro"/>
</dbReference>
<comment type="subcellular location">
    <subcellularLocation>
        <location evidence="2">Peroxisome</location>
    </subcellularLocation>
</comment>
<evidence type="ECO:0000256" key="12">
    <source>
        <dbReference type="PIRSR" id="PIRSR000168-1"/>
    </source>
</evidence>
<dbReference type="PANTHER" id="PTHR10909:SF250">
    <property type="entry name" value="PEROXISOMAL ACYL-COENZYME A OXIDASE 1"/>
    <property type="match status" value="1"/>
</dbReference>
<keyword evidence="7" id="KW-0276">Fatty acid metabolism</keyword>
<feature type="binding site" evidence="13">
    <location>
        <position position="194"/>
    </location>
    <ligand>
        <name>FAD</name>
        <dbReference type="ChEBI" id="CHEBI:57692"/>
    </ligand>
</feature>
<dbReference type="InterPro" id="IPR012258">
    <property type="entry name" value="Acyl-CoA_oxidase"/>
</dbReference>
<dbReference type="InterPro" id="IPR055060">
    <property type="entry name" value="ACOX_C_alpha1"/>
</dbReference>
<dbReference type="SUPFAM" id="SSF47203">
    <property type="entry name" value="Acyl-CoA dehydrogenase C-terminal domain-like"/>
    <property type="match status" value="2"/>
</dbReference>
<dbReference type="Gene3D" id="2.40.110.10">
    <property type="entry name" value="Butyryl-CoA Dehydrogenase, subunit A, domain 2"/>
    <property type="match status" value="1"/>
</dbReference>
<accession>A0A9Q0MZQ2</accession>
<evidence type="ECO:0000256" key="1">
    <source>
        <dbReference type="ARBA" id="ARBA00001974"/>
    </source>
</evidence>
<evidence type="ECO:0000256" key="13">
    <source>
        <dbReference type="PIRSR" id="PIRSR000168-2"/>
    </source>
</evidence>
<dbReference type="GO" id="GO:0071949">
    <property type="term" value="F:FAD binding"/>
    <property type="evidence" value="ECO:0007669"/>
    <property type="project" value="InterPro"/>
</dbReference>
<evidence type="ECO:0000256" key="5">
    <source>
        <dbReference type="ARBA" id="ARBA00022630"/>
    </source>
</evidence>
<dbReference type="Gene3D" id="1.20.140.10">
    <property type="entry name" value="Butyryl-CoA Dehydrogenase, subunit A, domain 3"/>
    <property type="match status" value="2"/>
</dbReference>
<dbReference type="GO" id="GO:0055088">
    <property type="term" value="P:lipid homeostasis"/>
    <property type="evidence" value="ECO:0007669"/>
    <property type="project" value="TreeGrafter"/>
</dbReference>
<dbReference type="Pfam" id="PF01756">
    <property type="entry name" value="ACOX"/>
    <property type="match status" value="1"/>
</dbReference>
<proteinExistence type="inferred from homology"/>
<dbReference type="InterPro" id="IPR037069">
    <property type="entry name" value="AcylCoA_DH/ox_N_sf"/>
</dbReference>
<evidence type="ECO:0000256" key="4">
    <source>
        <dbReference type="ARBA" id="ARBA00006288"/>
    </source>
</evidence>
<gene>
    <name evidence="17" type="ORF">Bhyg_05891</name>
</gene>
<evidence type="ECO:0000256" key="11">
    <source>
        <dbReference type="PIRNR" id="PIRNR000168"/>
    </source>
</evidence>
<dbReference type="InterPro" id="IPR046373">
    <property type="entry name" value="Acyl-CoA_Oxase/DH_mid-dom_sf"/>
</dbReference>
<keyword evidence="18" id="KW-1185">Reference proteome</keyword>
<evidence type="ECO:0000259" key="16">
    <source>
        <dbReference type="Pfam" id="PF22924"/>
    </source>
</evidence>
<dbReference type="InterPro" id="IPR009100">
    <property type="entry name" value="AcylCoA_DH/oxidase_NM_dom_sf"/>
</dbReference>
<dbReference type="Gene3D" id="1.10.540.10">
    <property type="entry name" value="Acyl-CoA dehydrogenase/oxidase, N-terminal domain"/>
    <property type="match status" value="1"/>
</dbReference>
<dbReference type="Pfam" id="PF14749">
    <property type="entry name" value="Acyl-CoA_ox_N"/>
    <property type="match status" value="1"/>
</dbReference>
<dbReference type="GO" id="GO:0033540">
    <property type="term" value="P:fatty acid beta-oxidation using acyl-CoA oxidase"/>
    <property type="evidence" value="ECO:0007669"/>
    <property type="project" value="TreeGrafter"/>
</dbReference>
<dbReference type="AlphaFoldDB" id="A0A9Q0MZQ2"/>
<evidence type="ECO:0000256" key="3">
    <source>
        <dbReference type="ARBA" id="ARBA00004846"/>
    </source>
</evidence>
<evidence type="ECO:0000256" key="8">
    <source>
        <dbReference type="ARBA" id="ARBA00023002"/>
    </source>
</evidence>
<dbReference type="Pfam" id="PF22924">
    <property type="entry name" value="ACOX_C_alpha1"/>
    <property type="match status" value="1"/>
</dbReference>
<evidence type="ECO:0000256" key="6">
    <source>
        <dbReference type="ARBA" id="ARBA00022827"/>
    </source>
</evidence>
<evidence type="ECO:0000256" key="10">
    <source>
        <dbReference type="ARBA" id="ARBA00023140"/>
    </source>
</evidence>
<protein>
    <recommendedName>
        <fullName evidence="11">Acyl-coenzyme A oxidase</fullName>
    </recommendedName>
</protein>
<dbReference type="Proteomes" id="UP001151699">
    <property type="component" value="Chromosome B"/>
</dbReference>
<evidence type="ECO:0000259" key="14">
    <source>
        <dbReference type="Pfam" id="PF01756"/>
    </source>
</evidence>
<dbReference type="FunFam" id="1.20.140.10:FF:000005">
    <property type="entry name" value="Acyl-coenzyme A oxidase"/>
    <property type="match status" value="1"/>
</dbReference>
<dbReference type="GO" id="GO:0005504">
    <property type="term" value="F:fatty acid binding"/>
    <property type="evidence" value="ECO:0007669"/>
    <property type="project" value="TreeGrafter"/>
</dbReference>
<keyword evidence="9" id="KW-0443">Lipid metabolism</keyword>
<evidence type="ECO:0000256" key="9">
    <source>
        <dbReference type="ARBA" id="ARBA00023098"/>
    </source>
</evidence>
<feature type="domain" description="Acyl-CoA oxidase C-terminal" evidence="14">
    <location>
        <begin position="489"/>
        <end position="669"/>
    </location>
</feature>
<feature type="active site" description="Proton acceptor" evidence="12">
    <location>
        <position position="439"/>
    </location>
</feature>
<sequence>MPIKLKGEVNPDLNNERKKCSFNVEEMARWYHGGEKKLAEKRQRETLFLDDPDLQDDIPTSYMSHKEIYEYGVGKACKIFTKIRALQEEGKGGVDNFMAILGGMLGSGVLKEGNPMAVHFVMFLPTILGQGTTEQQVEWLGRAWSMNILGTYAQTELGHGTFIRGLETTATYDPKTEEFILNSPTITSYKWWPGGLGHTSNYAIVVAQLYTKGQCHGIHPFIVQLRDEETWAPIKGKSVEIGEIGPKLGMKGVNNGFLGFDNVRIPRKNMLMKNAKVLEDGTYIKAPSSVLTYGTMMFVRVVIIRDMANYLSKAVTIATRYSAVRRQSPIDPAKPEVQVIDHVTQQYKVFPNIAKVIIFQLTADYIWNLYNQVTSELDKGQLERLPELHAISCCLKAVITQDASNGVEQLRMACGGHGYMEASNLPNTYGMVTAACTYEGENTILLLQTARYLMKSWSQALVGDALVPTVEYLRDAIKKRSNKWDPSITGIIKALQLVAANKIRLAYEHVENRKKLGYSHEDATNLSSIELAQSADAHCRAFLVQSAYEMTRDLESTVSTSLATVLRQFIELYAVETCMKYIGDLFRFSGLTEDGVQELQQRLEDLLTKIRPNAVGFVDGFDIPDKILSSALGAYDGNVYERLFLEAKKSPLNQDPIPKAFELHMKPFMRSNL</sequence>
<dbReference type="FunFam" id="1.10.540.10:FF:000033">
    <property type="entry name" value="Acyl-coenzyme A oxidase"/>
    <property type="match status" value="1"/>
</dbReference>
<keyword evidence="6 11" id="KW-0274">FAD</keyword>
<comment type="similarity">
    <text evidence="4 11">Belongs to the acyl-CoA oxidase family.</text>
</comment>
<dbReference type="InterPro" id="IPR029320">
    <property type="entry name" value="Acyl-CoA_ox_N"/>
</dbReference>
<comment type="pathway">
    <text evidence="3">Lipid metabolism; peroxisomal fatty acid beta-oxidation.</text>
</comment>
<dbReference type="PIRSF" id="PIRSF000168">
    <property type="entry name" value="Acyl-CoA_oxidase"/>
    <property type="match status" value="1"/>
</dbReference>
<evidence type="ECO:0000256" key="7">
    <source>
        <dbReference type="ARBA" id="ARBA00022832"/>
    </source>
</evidence>
<feature type="binding site" evidence="13">
    <location>
        <position position="155"/>
    </location>
    <ligand>
        <name>FAD</name>
        <dbReference type="ChEBI" id="CHEBI:57692"/>
    </ligand>
</feature>
<keyword evidence="8" id="KW-0560">Oxidoreductase</keyword>
<dbReference type="PANTHER" id="PTHR10909">
    <property type="entry name" value="ELECTRON TRANSPORT OXIDOREDUCTASE"/>
    <property type="match status" value="1"/>
</dbReference>
<dbReference type="InterPro" id="IPR002655">
    <property type="entry name" value="Acyl-CoA_oxidase_C"/>
</dbReference>
<evidence type="ECO:0000259" key="15">
    <source>
        <dbReference type="Pfam" id="PF14749"/>
    </source>
</evidence>
<evidence type="ECO:0000313" key="18">
    <source>
        <dbReference type="Proteomes" id="UP001151699"/>
    </source>
</evidence>
<dbReference type="InterPro" id="IPR036250">
    <property type="entry name" value="AcylCo_DH-like_C"/>
</dbReference>
<feature type="domain" description="Acyl-CoA oxidase C-alpha1" evidence="16">
    <location>
        <begin position="293"/>
        <end position="454"/>
    </location>
</feature>
<dbReference type="SUPFAM" id="SSF56645">
    <property type="entry name" value="Acyl-CoA dehydrogenase NM domain-like"/>
    <property type="match status" value="1"/>
</dbReference>
<name>A0A9Q0MZQ2_9DIPT</name>
<keyword evidence="5 11" id="KW-0285">Flavoprotein</keyword>
<keyword evidence="10" id="KW-0576">Peroxisome</keyword>
<comment type="cofactor">
    <cofactor evidence="1">
        <name>FAD</name>
        <dbReference type="ChEBI" id="CHEBI:57692"/>
    </cofactor>
</comment>
<evidence type="ECO:0000256" key="2">
    <source>
        <dbReference type="ARBA" id="ARBA00004275"/>
    </source>
</evidence>
<comment type="caution">
    <text evidence="17">The sequence shown here is derived from an EMBL/GenBank/DDBJ whole genome shotgun (WGS) entry which is preliminary data.</text>
</comment>